<name>A0A7R9ER75_9NEOP</name>
<gene>
    <name evidence="1" type="ORF">TBIB3V08_LOCUS2353</name>
</gene>
<sequence>MLVQQCLGREQGDTKYPYQDSKSDLPNISSLVYCDIDALDHVATEAGFHDVSKGERKLR</sequence>
<accession>A0A7R9ER75</accession>
<reference evidence="1" key="1">
    <citation type="submission" date="2020-11" db="EMBL/GenBank/DDBJ databases">
        <authorList>
            <person name="Tran Van P."/>
        </authorList>
    </citation>
    <scope>NUCLEOTIDE SEQUENCE</scope>
</reference>
<dbReference type="EMBL" id="OD564790">
    <property type="protein sequence ID" value="CAD7439807.1"/>
    <property type="molecule type" value="Genomic_DNA"/>
</dbReference>
<organism evidence="1">
    <name type="scientific">Timema bartmani</name>
    <dbReference type="NCBI Taxonomy" id="61472"/>
    <lineage>
        <taxon>Eukaryota</taxon>
        <taxon>Metazoa</taxon>
        <taxon>Ecdysozoa</taxon>
        <taxon>Arthropoda</taxon>
        <taxon>Hexapoda</taxon>
        <taxon>Insecta</taxon>
        <taxon>Pterygota</taxon>
        <taxon>Neoptera</taxon>
        <taxon>Polyneoptera</taxon>
        <taxon>Phasmatodea</taxon>
        <taxon>Timematodea</taxon>
        <taxon>Timematoidea</taxon>
        <taxon>Timematidae</taxon>
        <taxon>Timema</taxon>
    </lineage>
</organism>
<proteinExistence type="predicted"/>
<evidence type="ECO:0000313" key="1">
    <source>
        <dbReference type="EMBL" id="CAD7439807.1"/>
    </source>
</evidence>
<protein>
    <submittedName>
        <fullName evidence="1">Uncharacterized protein</fullName>
    </submittedName>
</protein>
<dbReference type="AlphaFoldDB" id="A0A7R9ER75"/>